<evidence type="ECO:0000256" key="3">
    <source>
        <dbReference type="PROSITE-ProRule" id="PRU00023"/>
    </source>
</evidence>
<dbReference type="Gene3D" id="1.25.40.20">
    <property type="entry name" value="Ankyrin repeat-containing domain"/>
    <property type="match status" value="4"/>
</dbReference>
<dbReference type="GeneID" id="20348764"/>
<dbReference type="InterPro" id="IPR036770">
    <property type="entry name" value="Ankyrin_rpt-contain_sf"/>
</dbReference>
<reference evidence="8" key="1">
    <citation type="submission" date="2010-07" db="EMBL/GenBank/DDBJ databases">
        <title>The genome sequence of Gaeumannomyces graminis var. tritici strain R3-111a-1.</title>
        <authorList>
            <consortium name="The Broad Institute Genome Sequencing Platform"/>
            <person name="Ma L.-J."/>
            <person name="Dead R."/>
            <person name="Young S."/>
            <person name="Zeng Q."/>
            <person name="Koehrsen M."/>
            <person name="Alvarado L."/>
            <person name="Berlin A."/>
            <person name="Chapman S.B."/>
            <person name="Chen Z."/>
            <person name="Freedman E."/>
            <person name="Gellesch M."/>
            <person name="Goldberg J."/>
            <person name="Griggs A."/>
            <person name="Gujja S."/>
            <person name="Heilman E.R."/>
            <person name="Heiman D."/>
            <person name="Hepburn T."/>
            <person name="Howarth C."/>
            <person name="Jen D."/>
            <person name="Larson L."/>
            <person name="Mehta T."/>
            <person name="Neiman D."/>
            <person name="Pearson M."/>
            <person name="Roberts A."/>
            <person name="Saif S."/>
            <person name="Shea T."/>
            <person name="Shenoy N."/>
            <person name="Sisk P."/>
            <person name="Stolte C."/>
            <person name="Sykes S."/>
            <person name="Walk T."/>
            <person name="White J."/>
            <person name="Yandava C."/>
            <person name="Haas B."/>
            <person name="Nusbaum C."/>
            <person name="Birren B."/>
        </authorList>
    </citation>
    <scope>NUCLEOTIDE SEQUENCE [LARGE SCALE GENOMIC DNA]</scope>
    <source>
        <strain evidence="8">R3-111a-1</strain>
    </source>
</reference>
<keyword evidence="8" id="KW-1185">Reference proteome</keyword>
<dbReference type="HOGENOM" id="CLU_272149_0_0_1"/>
<feature type="repeat" description="ANK" evidence="3">
    <location>
        <begin position="996"/>
        <end position="1028"/>
    </location>
</feature>
<accession>J3P470</accession>
<dbReference type="PROSITE" id="PS50297">
    <property type="entry name" value="ANK_REP_REGION"/>
    <property type="match status" value="3"/>
</dbReference>
<feature type="compositionally biased region" description="Basic and acidic residues" evidence="4">
    <location>
        <begin position="659"/>
        <end position="670"/>
    </location>
</feature>
<dbReference type="AlphaFoldDB" id="J3P470"/>
<organism evidence="6">
    <name type="scientific">Gaeumannomyces tritici (strain R3-111a-1)</name>
    <name type="common">Wheat and barley take-all root rot fungus</name>
    <name type="synonym">Gaeumannomyces graminis var. tritici</name>
    <dbReference type="NCBI Taxonomy" id="644352"/>
    <lineage>
        <taxon>Eukaryota</taxon>
        <taxon>Fungi</taxon>
        <taxon>Dikarya</taxon>
        <taxon>Ascomycota</taxon>
        <taxon>Pezizomycotina</taxon>
        <taxon>Sordariomycetes</taxon>
        <taxon>Sordariomycetidae</taxon>
        <taxon>Magnaporthales</taxon>
        <taxon>Magnaporthaceae</taxon>
        <taxon>Gaeumannomyces</taxon>
    </lineage>
</organism>
<evidence type="ECO:0000313" key="8">
    <source>
        <dbReference type="Proteomes" id="UP000006039"/>
    </source>
</evidence>
<dbReference type="SUPFAM" id="SSF48403">
    <property type="entry name" value="Ankyrin repeat"/>
    <property type="match status" value="1"/>
</dbReference>
<reference evidence="6" key="3">
    <citation type="submission" date="2010-09" db="EMBL/GenBank/DDBJ databases">
        <title>Annotation of Gaeumannomyces graminis var. tritici R3-111a-1.</title>
        <authorList>
            <consortium name="The Broad Institute Genome Sequencing Platform"/>
            <person name="Ma L.-J."/>
            <person name="Dead R."/>
            <person name="Young S.K."/>
            <person name="Zeng Q."/>
            <person name="Gargeya S."/>
            <person name="Fitzgerald M."/>
            <person name="Haas B."/>
            <person name="Abouelleil A."/>
            <person name="Alvarado L."/>
            <person name="Arachchi H.M."/>
            <person name="Berlin A."/>
            <person name="Brown A."/>
            <person name="Chapman S.B."/>
            <person name="Chen Z."/>
            <person name="Dunbar C."/>
            <person name="Freedman E."/>
            <person name="Gearin G."/>
            <person name="Gellesch M."/>
            <person name="Goldberg J."/>
            <person name="Griggs A."/>
            <person name="Gujja S."/>
            <person name="Heiman D."/>
            <person name="Howarth C."/>
            <person name="Larson L."/>
            <person name="Lui A."/>
            <person name="MacDonald P.J.P."/>
            <person name="Mehta T."/>
            <person name="Montmayeur A."/>
            <person name="Murphy C."/>
            <person name="Neiman D."/>
            <person name="Pearson M."/>
            <person name="Priest M."/>
            <person name="Roberts A."/>
            <person name="Saif S."/>
            <person name="Shea T."/>
            <person name="Shenoy N."/>
            <person name="Sisk P."/>
            <person name="Stolte C."/>
            <person name="Sykes S."/>
            <person name="Yandava C."/>
            <person name="Wortman J."/>
            <person name="Nusbaum C."/>
            <person name="Birren B."/>
        </authorList>
    </citation>
    <scope>NUCLEOTIDE SEQUENCE</scope>
    <source>
        <strain evidence="6">R3-111a-1</strain>
    </source>
</reference>
<keyword evidence="2 3" id="KW-0040">ANK repeat</keyword>
<feature type="region of interest" description="Disordered" evidence="4">
    <location>
        <begin position="659"/>
        <end position="684"/>
    </location>
</feature>
<dbReference type="Pfam" id="PF00023">
    <property type="entry name" value="Ank"/>
    <property type="match status" value="1"/>
</dbReference>
<feature type="repeat" description="ANK" evidence="3">
    <location>
        <begin position="632"/>
        <end position="664"/>
    </location>
</feature>
<dbReference type="PRINTS" id="PR01415">
    <property type="entry name" value="ANKYRIN"/>
</dbReference>
<reference evidence="7" key="4">
    <citation type="journal article" date="2015" name="G3 (Bethesda)">
        <title>Genome sequences of three phytopathogenic species of the Magnaporthaceae family of fungi.</title>
        <authorList>
            <person name="Okagaki L.H."/>
            <person name="Nunes C.C."/>
            <person name="Sailsbery J."/>
            <person name="Clay B."/>
            <person name="Brown D."/>
            <person name="John T."/>
            <person name="Oh Y."/>
            <person name="Young N."/>
            <person name="Fitzgerald M."/>
            <person name="Haas B.J."/>
            <person name="Zeng Q."/>
            <person name="Young S."/>
            <person name="Adiconis X."/>
            <person name="Fan L."/>
            <person name="Levin J.Z."/>
            <person name="Mitchell T.K."/>
            <person name="Okubara P.A."/>
            <person name="Farman M.L."/>
            <person name="Kohn L.M."/>
            <person name="Birren B."/>
            <person name="Ma L.-J."/>
            <person name="Dean R.A."/>
        </authorList>
    </citation>
    <scope>NUCLEOTIDE SEQUENCE</scope>
    <source>
        <strain evidence="7">R3-111a-1</strain>
    </source>
</reference>
<dbReference type="OrthoDB" id="5090952at2759"/>
<name>J3P470_GAET3</name>
<evidence type="ECO:0000256" key="4">
    <source>
        <dbReference type="SAM" id="MobiDB-lite"/>
    </source>
</evidence>
<keyword evidence="1" id="KW-0677">Repeat</keyword>
<protein>
    <recommendedName>
        <fullName evidence="5">Nephrocystin 3-like N-terminal domain-containing protein</fullName>
    </recommendedName>
</protein>
<dbReference type="SUPFAM" id="SSF52540">
    <property type="entry name" value="P-loop containing nucleoside triphosphate hydrolases"/>
    <property type="match status" value="1"/>
</dbReference>
<evidence type="ECO:0000256" key="2">
    <source>
        <dbReference type="ARBA" id="ARBA00023043"/>
    </source>
</evidence>
<dbReference type="PANTHER" id="PTHR24198">
    <property type="entry name" value="ANKYRIN REPEAT AND PROTEIN KINASE DOMAIN-CONTAINING PROTEIN"/>
    <property type="match status" value="1"/>
</dbReference>
<feature type="repeat" description="ANK" evidence="3">
    <location>
        <begin position="792"/>
        <end position="812"/>
    </location>
</feature>
<dbReference type="EnsemblFungi" id="EJT74466">
    <property type="protein sequence ID" value="EJT74466"/>
    <property type="gene ID" value="GGTG_08306"/>
</dbReference>
<reference evidence="7" key="5">
    <citation type="submission" date="2018-04" db="UniProtKB">
        <authorList>
            <consortium name="EnsemblFungi"/>
        </authorList>
    </citation>
    <scope>IDENTIFICATION</scope>
    <source>
        <strain evidence="7">R3-111a-1</strain>
    </source>
</reference>
<dbReference type="VEuPathDB" id="FungiDB:GGTG_08306"/>
<evidence type="ECO:0000313" key="7">
    <source>
        <dbReference type="EnsemblFungi" id="EJT74466"/>
    </source>
</evidence>
<feature type="repeat" description="ANK" evidence="3">
    <location>
        <begin position="926"/>
        <end position="963"/>
    </location>
</feature>
<dbReference type="PROSITE" id="PS50088">
    <property type="entry name" value="ANK_REPEAT"/>
    <property type="match status" value="5"/>
</dbReference>
<dbReference type="eggNOG" id="KOG4177">
    <property type="taxonomic scope" value="Eukaryota"/>
</dbReference>
<evidence type="ECO:0000313" key="6">
    <source>
        <dbReference type="EMBL" id="EJT74466.1"/>
    </source>
</evidence>
<reference evidence="6" key="2">
    <citation type="submission" date="2010-07" db="EMBL/GenBank/DDBJ databases">
        <authorList>
            <consortium name="The Broad Institute Genome Sequencing Platform"/>
            <consortium name="Broad Institute Genome Sequencing Center for Infectious Disease"/>
            <person name="Ma L.-J."/>
            <person name="Dead R."/>
            <person name="Young S."/>
            <person name="Zeng Q."/>
            <person name="Koehrsen M."/>
            <person name="Alvarado L."/>
            <person name="Berlin A."/>
            <person name="Chapman S.B."/>
            <person name="Chen Z."/>
            <person name="Freedman E."/>
            <person name="Gellesch M."/>
            <person name="Goldberg J."/>
            <person name="Griggs A."/>
            <person name="Gujja S."/>
            <person name="Heilman E.R."/>
            <person name="Heiman D."/>
            <person name="Hepburn T."/>
            <person name="Howarth C."/>
            <person name="Jen D."/>
            <person name="Larson L."/>
            <person name="Mehta T."/>
            <person name="Neiman D."/>
            <person name="Pearson M."/>
            <person name="Roberts A."/>
            <person name="Saif S."/>
            <person name="Shea T."/>
            <person name="Shenoy N."/>
            <person name="Sisk P."/>
            <person name="Stolte C."/>
            <person name="Sykes S."/>
            <person name="Walk T."/>
            <person name="White J."/>
            <person name="Yandava C."/>
            <person name="Haas B."/>
            <person name="Nusbaum C."/>
            <person name="Birren B."/>
        </authorList>
    </citation>
    <scope>NUCLEOTIDE SEQUENCE</scope>
    <source>
        <strain evidence="6">R3-111a-1</strain>
    </source>
</reference>
<dbReference type="InterPro" id="IPR027417">
    <property type="entry name" value="P-loop_NTPase"/>
</dbReference>
<dbReference type="PANTHER" id="PTHR24198:SF165">
    <property type="entry name" value="ANKYRIN REPEAT-CONTAINING PROTEIN-RELATED"/>
    <property type="match status" value="1"/>
</dbReference>
<dbReference type="STRING" id="644352.J3P470"/>
<sequence>MTAATEMTNLIAADDLEALETLRAHFAPHNLLLKLRKGKPLSALQSDLWTSQWTDSEIETARALPPCRGLLYQPQASIGPEELRNVGKTDQSPLQKVLFREVRGKSVRITGPAGCGKSMLVKVISERLRRRLAAVVVEYIAPISSQPHTENLYGVLASFMHQVVSQRLAVLDPVGGLVARILKQRVWSERATHALLSSMLLHAENMDLLVVIYDMERWPASARSWWHTLQHRLLGSSKCTFLTSSRALDEDLGAGKPFHLDLSNEDGRKLDLIKARVRRHDEQSPGSAFEESVQKEIFAAAQKFQRSFTAVDNFLTRLFQSFTPTAPETARMAIWALPTTEEQLFQEELVPFFRPGQSRASSWVVPTLSWVLRAARPLHVMELAVAVLINLCSNTKQELQDKISADMERDLQSALGVLLSVKNQHAGESVKLGTHHLLTLHCLHYLGVVLADDSPREWKRCLSCVSTYRQVARAPRDPVLEFPHYACLFWPSHFLQYERHTKDNSDLVVKVAEFLQQPTVADGWFKLHLLCTGTASPASGDEKADSRKRAAQMAAYVGLDSVVAYLSGPLPLDFCLEIAVANDDHERVVQLMQLGQKDTTKHFPLHAAASAGSLMTMHTLLNMMEDEQQNHDGQTPLHLAAAGGHLDAVQFLLEKDNHRRSSDATKEKPGGEGGCVPSTVDAPDSNKQTPLMLAANMGHVGVARYLATSGAEVLTRDKHGKTALHHAVIHCPQVVELIARKEPIGLLVQDASGQTPLHIAARIAGAASASTMVEAASDSAHLGQLPQAVDESGRTALHCAAQSGAADVARILGEKDDNLRLTVVVEDSENQDTPAQLAALCGQLVVMKLILSWMPDTPDTPDGGLLFAASDAGQLLVVRHLLHIGCPPDGPWEEIRPLYLAAWQGHNAVVLALLQGGAQIAPPSTDERTSLHHASANGGSARLDREVMALLADRGADIQARSQARDTPLHLAAISSGQAVTFLLDKGAAVNDQDAEVGAPLHDAVRMKNIKSAMALIRGGADLDGRDERRKTPRAVRCSAAGVASFIKEFKDIIGEDNDRVADLFIVTARQTNLTDILVALVYLGADINQRGGRLNKTILHIAAERGRPVLLDPVEKTDRLIFEPARRGAIDISGSCDRRGRTCIDAPGDPKGDAAPGTAVRRGLDPAVSERIRTGRFYRVGLNFARP</sequence>
<gene>
    <name evidence="7" type="primary">20348764</name>
    <name evidence="6" type="ORF">GGTG_08306</name>
</gene>
<dbReference type="InterPro" id="IPR056884">
    <property type="entry name" value="NPHP3-like_N"/>
</dbReference>
<feature type="repeat" description="ANK" evidence="3">
    <location>
        <begin position="686"/>
        <end position="718"/>
    </location>
</feature>
<dbReference type="InterPro" id="IPR002110">
    <property type="entry name" value="Ankyrin_rpt"/>
</dbReference>
<dbReference type="EMBL" id="GL385398">
    <property type="protein sequence ID" value="EJT74466.1"/>
    <property type="molecule type" value="Genomic_DNA"/>
</dbReference>
<feature type="domain" description="Nephrocystin 3-like N-terminal" evidence="5">
    <location>
        <begin position="106"/>
        <end position="212"/>
    </location>
</feature>
<proteinExistence type="predicted"/>
<dbReference type="Pfam" id="PF24883">
    <property type="entry name" value="NPHP3_N"/>
    <property type="match status" value="1"/>
</dbReference>
<evidence type="ECO:0000259" key="5">
    <source>
        <dbReference type="Pfam" id="PF24883"/>
    </source>
</evidence>
<dbReference type="SMART" id="SM00248">
    <property type="entry name" value="ANK"/>
    <property type="match status" value="11"/>
</dbReference>
<dbReference type="Proteomes" id="UP000006039">
    <property type="component" value="Unassembled WGS sequence"/>
</dbReference>
<dbReference type="RefSeq" id="XP_009224410.1">
    <property type="nucleotide sequence ID" value="XM_009226146.1"/>
</dbReference>
<evidence type="ECO:0000256" key="1">
    <source>
        <dbReference type="ARBA" id="ARBA00022737"/>
    </source>
</evidence>
<dbReference type="Pfam" id="PF12796">
    <property type="entry name" value="Ank_2"/>
    <property type="match status" value="3"/>
</dbReference>